<proteinExistence type="predicted"/>
<evidence type="ECO:0000313" key="2">
    <source>
        <dbReference type="Proteomes" id="UP001314170"/>
    </source>
</evidence>
<gene>
    <name evidence="1" type="ORF">DCAF_LOCUS13003</name>
</gene>
<reference evidence="1 2" key="1">
    <citation type="submission" date="2024-01" db="EMBL/GenBank/DDBJ databases">
        <authorList>
            <person name="Waweru B."/>
        </authorList>
    </citation>
    <scope>NUCLEOTIDE SEQUENCE [LARGE SCALE GENOMIC DNA]</scope>
</reference>
<evidence type="ECO:0000313" key="1">
    <source>
        <dbReference type="EMBL" id="CAK7337962.1"/>
    </source>
</evidence>
<dbReference type="AlphaFoldDB" id="A0AAV1RR54"/>
<accession>A0AAV1RR54</accession>
<keyword evidence="2" id="KW-1185">Reference proteome</keyword>
<comment type="caution">
    <text evidence="1">The sequence shown here is derived from an EMBL/GenBank/DDBJ whole genome shotgun (WGS) entry which is preliminary data.</text>
</comment>
<protein>
    <submittedName>
        <fullName evidence="1">Uncharacterized protein</fullName>
    </submittedName>
</protein>
<name>A0AAV1RR54_9ROSI</name>
<sequence length="74" mass="8181">MPEKYVRKGRLDRPNDATSRESIKAVVKLPHLRTTLITLLEISLISCKVSLDTATVNRLAARATLGHPLQGIMT</sequence>
<organism evidence="1 2">
    <name type="scientific">Dovyalis caffra</name>
    <dbReference type="NCBI Taxonomy" id="77055"/>
    <lineage>
        <taxon>Eukaryota</taxon>
        <taxon>Viridiplantae</taxon>
        <taxon>Streptophyta</taxon>
        <taxon>Embryophyta</taxon>
        <taxon>Tracheophyta</taxon>
        <taxon>Spermatophyta</taxon>
        <taxon>Magnoliopsida</taxon>
        <taxon>eudicotyledons</taxon>
        <taxon>Gunneridae</taxon>
        <taxon>Pentapetalae</taxon>
        <taxon>rosids</taxon>
        <taxon>fabids</taxon>
        <taxon>Malpighiales</taxon>
        <taxon>Salicaceae</taxon>
        <taxon>Flacourtieae</taxon>
        <taxon>Dovyalis</taxon>
    </lineage>
</organism>
<dbReference type="EMBL" id="CAWUPB010001108">
    <property type="protein sequence ID" value="CAK7337962.1"/>
    <property type="molecule type" value="Genomic_DNA"/>
</dbReference>
<dbReference type="Proteomes" id="UP001314170">
    <property type="component" value="Unassembled WGS sequence"/>
</dbReference>